<name>A0A845B258_9PROT</name>
<dbReference type="CDD" id="cd06223">
    <property type="entry name" value="PRTases_typeI"/>
    <property type="match status" value="1"/>
</dbReference>
<organism evidence="4 5">
    <name type="scientific">Teichococcus coralli</name>
    <dbReference type="NCBI Taxonomy" id="2545983"/>
    <lineage>
        <taxon>Bacteria</taxon>
        <taxon>Pseudomonadati</taxon>
        <taxon>Pseudomonadota</taxon>
        <taxon>Alphaproteobacteria</taxon>
        <taxon>Acetobacterales</taxon>
        <taxon>Roseomonadaceae</taxon>
        <taxon>Roseomonas</taxon>
    </lineage>
</organism>
<comment type="caution">
    <text evidence="4">The sequence shown here is derived from an EMBL/GenBank/DDBJ whole genome shotgun (WGS) entry which is preliminary data.</text>
</comment>
<evidence type="ECO:0000259" key="3">
    <source>
        <dbReference type="Pfam" id="PF18912"/>
    </source>
</evidence>
<reference evidence="4 5" key="1">
    <citation type="submission" date="2019-03" db="EMBL/GenBank/DDBJ databases">
        <title>Roseomonas sp. a novel Roseomonas species isolated from Sea whip Gorgonian.</title>
        <authorList>
            <person name="Li F."/>
            <person name="Pan X."/>
            <person name="Huang S."/>
            <person name="Li Z."/>
            <person name="Meng B."/>
        </authorList>
    </citation>
    <scope>NUCLEOTIDE SEQUENCE [LARGE SCALE GENOMIC DNA]</scope>
    <source>
        <strain evidence="4 5">M0104</strain>
    </source>
</reference>
<gene>
    <name evidence="4" type="ORF">E0493_00075</name>
</gene>
<protein>
    <submittedName>
        <fullName evidence="4">ComF family protein</fullName>
    </submittedName>
</protein>
<evidence type="ECO:0000259" key="2">
    <source>
        <dbReference type="Pfam" id="PF00156"/>
    </source>
</evidence>
<comment type="similarity">
    <text evidence="1">Belongs to the ComF/GntX family.</text>
</comment>
<evidence type="ECO:0000256" key="1">
    <source>
        <dbReference type="ARBA" id="ARBA00008007"/>
    </source>
</evidence>
<feature type="domain" description="Double zinc ribbon" evidence="3">
    <location>
        <begin position="24"/>
        <end position="91"/>
    </location>
</feature>
<dbReference type="OrthoDB" id="9779910at2"/>
<evidence type="ECO:0000313" key="5">
    <source>
        <dbReference type="Proteomes" id="UP000460715"/>
    </source>
</evidence>
<dbReference type="InterPro" id="IPR044005">
    <property type="entry name" value="DZR_2"/>
</dbReference>
<dbReference type="Gene3D" id="3.40.50.2020">
    <property type="match status" value="1"/>
</dbReference>
<dbReference type="Pfam" id="PF18912">
    <property type="entry name" value="DZR_2"/>
    <property type="match status" value="1"/>
</dbReference>
<evidence type="ECO:0000313" key="4">
    <source>
        <dbReference type="EMBL" id="MXP61743.1"/>
    </source>
</evidence>
<dbReference type="PANTHER" id="PTHR47505">
    <property type="entry name" value="DNA UTILIZATION PROTEIN YHGH"/>
    <property type="match status" value="1"/>
</dbReference>
<proteinExistence type="inferred from homology"/>
<dbReference type="RefSeq" id="WP_160934874.1">
    <property type="nucleotide sequence ID" value="NZ_SNVJ01000001.1"/>
</dbReference>
<dbReference type="PANTHER" id="PTHR47505:SF1">
    <property type="entry name" value="DNA UTILIZATION PROTEIN YHGH"/>
    <property type="match status" value="1"/>
</dbReference>
<dbReference type="InterPro" id="IPR029057">
    <property type="entry name" value="PRTase-like"/>
</dbReference>
<dbReference type="EMBL" id="SNVJ01000001">
    <property type="protein sequence ID" value="MXP61743.1"/>
    <property type="molecule type" value="Genomic_DNA"/>
</dbReference>
<dbReference type="InterPro" id="IPR000836">
    <property type="entry name" value="PRTase_dom"/>
</dbReference>
<dbReference type="Pfam" id="PF00156">
    <property type="entry name" value="Pribosyltran"/>
    <property type="match status" value="1"/>
</dbReference>
<dbReference type="Proteomes" id="UP000460715">
    <property type="component" value="Unassembled WGS sequence"/>
</dbReference>
<accession>A0A845B258</accession>
<keyword evidence="5" id="KW-1185">Reference proteome</keyword>
<sequence length="271" mass="28429">MVILDLPAAGQALRARWRRLGSAALDALLPPRCPACAALVLTEGTLCPDCFRAVTPVGEPLCHCCGLPFLHAGQGEALAAAPGGELHCARCAERRPLYGRARAAWLYDAGSKRLILPFKYGDRTELAGLLSRQMAQAGRALLAEADLLLPVPLHRGRLLARRYNQAGLLAARLSRLSGTPWAPNLLRRARHTPKLAGLGAAQRLAVLDGAFCLARHGGSRVAGRQVLLVDDVLTSGATVSACAAVLLAAGATQVDVVAVARTPGPELVEMG</sequence>
<feature type="domain" description="Phosphoribosyltransferase" evidence="2">
    <location>
        <begin position="216"/>
        <end position="264"/>
    </location>
</feature>
<dbReference type="AlphaFoldDB" id="A0A845B258"/>
<dbReference type="SUPFAM" id="SSF53271">
    <property type="entry name" value="PRTase-like"/>
    <property type="match status" value="1"/>
</dbReference>
<dbReference type="InterPro" id="IPR051910">
    <property type="entry name" value="ComF/GntX_DNA_util-trans"/>
</dbReference>